<organism evidence="1 2">
    <name type="scientific">Ruegeria atlantica</name>
    <dbReference type="NCBI Taxonomy" id="81569"/>
    <lineage>
        <taxon>Bacteria</taxon>
        <taxon>Pseudomonadati</taxon>
        <taxon>Pseudomonadota</taxon>
        <taxon>Alphaproteobacteria</taxon>
        <taxon>Rhodobacterales</taxon>
        <taxon>Roseobacteraceae</taxon>
        <taxon>Ruegeria</taxon>
    </lineage>
</organism>
<dbReference type="RefSeq" id="WP_171364665.1">
    <property type="nucleotide sequence ID" value="NZ_WVQY01000014.1"/>
</dbReference>
<evidence type="ECO:0000313" key="2">
    <source>
        <dbReference type="Proteomes" id="UP000599383"/>
    </source>
</evidence>
<name>A0ABX1WHR7_9RHOB</name>
<proteinExistence type="predicted"/>
<gene>
    <name evidence="1" type="ORF">GS617_20820</name>
</gene>
<dbReference type="Pfam" id="PF11316">
    <property type="entry name" value="Rhamno_transf"/>
    <property type="match status" value="1"/>
</dbReference>
<dbReference type="EMBL" id="WVQY01000014">
    <property type="protein sequence ID" value="NOD32717.1"/>
    <property type="molecule type" value="Genomic_DNA"/>
</dbReference>
<dbReference type="Proteomes" id="UP000599383">
    <property type="component" value="Unassembled WGS sequence"/>
</dbReference>
<comment type="caution">
    <text evidence="1">The sequence shown here is derived from an EMBL/GenBank/DDBJ whole genome shotgun (WGS) entry which is preliminary data.</text>
</comment>
<evidence type="ECO:0000313" key="1">
    <source>
        <dbReference type="EMBL" id="NOD32717.1"/>
    </source>
</evidence>
<sequence length="268" mass="30815">MQVIGLCRFSYPATGSFRLNRDTIEEQRQFLYAPDRLEERLRLFEAITLPGFGTQTDETFELYVLTGTCLPQIHAYRLRDLTAGIKQIRIIAKEPGDHKQIVREVLNTARADPHQPCLQFRHDDDDAVSVDFMERLRAAVVENTGLMQQSESVGIDFNQGYIARREARGIRAARVYRSLLGVGLGMYVQAGSTRTIFDRLHNRLARFMPVVSYPDTPMWVRMLHDFNDSDHARKDTSELSPFTPEQAEDLRVRFSIDPDAFEARYAAR</sequence>
<accession>A0ABX1WHR7</accession>
<keyword evidence="2" id="KW-1185">Reference proteome</keyword>
<evidence type="ECO:0008006" key="3">
    <source>
        <dbReference type="Google" id="ProtNLM"/>
    </source>
</evidence>
<protein>
    <recommendedName>
        <fullName evidence="3">Rhamnosyl transferase</fullName>
    </recommendedName>
</protein>
<reference evidence="1 2" key="1">
    <citation type="submission" date="2019-12" db="EMBL/GenBank/DDBJ databases">
        <title>Ruegeria JWLKs population differentiation of coral mucus and skeleton niches.</title>
        <authorList>
            <person name="Luo D."/>
        </authorList>
    </citation>
    <scope>NUCLEOTIDE SEQUENCE [LARGE SCALE GENOMIC DNA]</scope>
    <source>
        <strain evidence="1 2">HKCCD6238</strain>
    </source>
</reference>
<dbReference type="InterPro" id="IPR021466">
    <property type="entry name" value="Put_rhamnosyl_transferase"/>
</dbReference>